<name>E4UNN9_ARTGP</name>
<organism evidence="2">
    <name type="scientific">Arthroderma gypseum (strain ATCC MYA-4604 / CBS 118893)</name>
    <name type="common">Microsporum gypseum</name>
    <dbReference type="NCBI Taxonomy" id="535722"/>
    <lineage>
        <taxon>Eukaryota</taxon>
        <taxon>Fungi</taxon>
        <taxon>Dikarya</taxon>
        <taxon>Ascomycota</taxon>
        <taxon>Pezizomycotina</taxon>
        <taxon>Eurotiomycetes</taxon>
        <taxon>Eurotiomycetidae</taxon>
        <taxon>Onygenales</taxon>
        <taxon>Arthrodermataceae</taxon>
        <taxon>Nannizzia</taxon>
    </lineage>
</organism>
<protein>
    <submittedName>
        <fullName evidence="1">F-box domain-containing protein</fullName>
    </submittedName>
</protein>
<dbReference type="InParanoid" id="E4UNN9"/>
<proteinExistence type="predicted"/>
<dbReference type="OrthoDB" id="4174381at2759"/>
<dbReference type="CDD" id="cd09917">
    <property type="entry name" value="F-box_SF"/>
    <property type="match status" value="1"/>
</dbReference>
<dbReference type="HOGENOM" id="CLU_057384_0_0_1"/>
<accession>E4UNN9</accession>
<dbReference type="OMA" id="CHICSIL"/>
<keyword evidence="2" id="KW-1185">Reference proteome</keyword>
<gene>
    <name evidence="1" type="ORF">MGYG_02654</name>
</gene>
<reference evidence="2" key="1">
    <citation type="journal article" date="2012" name="MBio">
        <title>Comparative genome analysis of Trichophyton rubrum and related dermatophytes reveals candidate genes involved in infection.</title>
        <authorList>
            <person name="Martinez D.A."/>
            <person name="Oliver B.G."/>
            <person name="Graeser Y."/>
            <person name="Goldberg J.M."/>
            <person name="Li W."/>
            <person name="Martinez-Rossi N.M."/>
            <person name="Monod M."/>
            <person name="Shelest E."/>
            <person name="Barton R.C."/>
            <person name="Birch E."/>
            <person name="Brakhage A.A."/>
            <person name="Chen Z."/>
            <person name="Gurr S.J."/>
            <person name="Heiman D."/>
            <person name="Heitman J."/>
            <person name="Kosti I."/>
            <person name="Rossi A."/>
            <person name="Saif S."/>
            <person name="Samalova M."/>
            <person name="Saunders C.W."/>
            <person name="Shea T."/>
            <person name="Summerbell R.C."/>
            <person name="Xu J."/>
            <person name="Young S."/>
            <person name="Zeng Q."/>
            <person name="Birren B.W."/>
            <person name="Cuomo C.A."/>
            <person name="White T.C."/>
        </authorList>
    </citation>
    <scope>NUCLEOTIDE SEQUENCE [LARGE SCALE GENOMIC DNA]</scope>
    <source>
        <strain evidence="2">ATCC MYA-4604 / CBS 118893</strain>
    </source>
</reference>
<dbReference type="STRING" id="535722.E4UNN9"/>
<dbReference type="AlphaFoldDB" id="E4UNN9"/>
<dbReference type="Proteomes" id="UP000002669">
    <property type="component" value="Unassembled WGS sequence"/>
</dbReference>
<dbReference type="InterPro" id="IPR036047">
    <property type="entry name" value="F-box-like_dom_sf"/>
</dbReference>
<dbReference type="eggNOG" id="ENOG502R122">
    <property type="taxonomic scope" value="Eukaryota"/>
</dbReference>
<dbReference type="VEuPathDB" id="FungiDB:MGYG_02654"/>
<dbReference type="RefSeq" id="XP_003175125.1">
    <property type="nucleotide sequence ID" value="XM_003175077.1"/>
</dbReference>
<evidence type="ECO:0000313" key="2">
    <source>
        <dbReference type="Proteomes" id="UP000002669"/>
    </source>
</evidence>
<evidence type="ECO:0000313" key="1">
    <source>
        <dbReference type="EMBL" id="EFQ99642.1"/>
    </source>
</evidence>
<dbReference type="GeneID" id="10030431"/>
<dbReference type="EMBL" id="DS989823">
    <property type="protein sequence ID" value="EFQ99642.1"/>
    <property type="molecule type" value="Genomic_DNA"/>
</dbReference>
<dbReference type="SUPFAM" id="SSF81383">
    <property type="entry name" value="F-box domain"/>
    <property type="match status" value="1"/>
</dbReference>
<sequence length="279" mass="31624">MEVEKQERTPALASLPPEIISMIASYLPPADVACIALCNHATLCRLGYRVWDTLDAFPSDRKVFLNRLAADLPPFYFCHICSILHPRDCLDPPGPTFSSKRPLNFHEGTVSSLRPFLVHPRFHSLYSFYHYHLQLAMKRHYYGPEHGISTDSLCFTEVHIEKETSTTSLLSVEARVCSGPCLCLRIQTWAAVEARSVDRLILNIDFVYLCDNVRMGRQNPTMPSLVEVRALDRNRLALVTTKWINLGAGLDPDDIRWKKNSERQCSLDSDAVLLVPLEA</sequence>